<reference evidence="2 3" key="1">
    <citation type="submission" date="2015-07" db="EMBL/GenBank/DDBJ databases">
        <title>Genome analysis of myxobacterium Chondromyces crocatus Cm c5 reveals a high potential for natural compound synthesis and the genetic basis for the loss of fruiting body formation.</title>
        <authorList>
            <person name="Zaburannyi N."/>
            <person name="Bunk B."/>
            <person name="Maier J."/>
            <person name="Overmann J."/>
            <person name="Mueller R."/>
        </authorList>
    </citation>
    <scope>NUCLEOTIDE SEQUENCE [LARGE SCALE GENOMIC DNA]</scope>
    <source>
        <strain evidence="2 3">Cm c5</strain>
    </source>
</reference>
<dbReference type="CDD" id="cd03140">
    <property type="entry name" value="GATase1_PfpI_3"/>
    <property type="match status" value="1"/>
</dbReference>
<accession>A0A0K1EJR9</accession>
<dbReference type="OrthoDB" id="6003696at2"/>
<name>A0A0K1EJR9_CHOCO</name>
<dbReference type="EMBL" id="CP012159">
    <property type="protein sequence ID" value="AKT41094.1"/>
    <property type="molecule type" value="Genomic_DNA"/>
</dbReference>
<dbReference type="PANTHER" id="PTHR48094">
    <property type="entry name" value="PROTEIN/NUCLEIC ACID DEGLYCASE DJ-1-RELATED"/>
    <property type="match status" value="1"/>
</dbReference>
<dbReference type="Gene3D" id="3.40.50.880">
    <property type="match status" value="1"/>
</dbReference>
<dbReference type="KEGG" id="ccro:CMC5_052530"/>
<evidence type="ECO:0000259" key="1">
    <source>
        <dbReference type="Pfam" id="PF01965"/>
    </source>
</evidence>
<evidence type="ECO:0000313" key="2">
    <source>
        <dbReference type="EMBL" id="AKT41094.1"/>
    </source>
</evidence>
<dbReference type="PANTHER" id="PTHR48094:SF19">
    <property type="entry name" value="DJ-1_PFPI DOMAIN-CONTAINING PROTEIN"/>
    <property type="match status" value="1"/>
</dbReference>
<sequence length="197" mass="21207">MSQQTVYLFVFDTLADWEAGFAIAHINQPEHQKNPGRYQIRTVGLTRDPVRSLGGVTIVPDLGLADLRSEGTALLILPGGTVWDAEGIPAATDKARELLAAGVPVAAICGATAGLARAGLLDDRAHTSNARDYLEATDYKGAAHYRDTLAVTDRDVITASGLGALEFAREIFRLLDVYPEPMLDAWYGLFKGQPQPT</sequence>
<feature type="domain" description="DJ-1/PfpI" evidence="1">
    <location>
        <begin position="5"/>
        <end position="172"/>
    </location>
</feature>
<gene>
    <name evidence="2" type="primary">thiJ</name>
    <name evidence="2" type="ORF">CMC5_052530</name>
</gene>
<protein>
    <submittedName>
        <fullName evidence="2">Thiazole biosynthesis protein ThiJ</fullName>
    </submittedName>
</protein>
<dbReference type="Pfam" id="PF01965">
    <property type="entry name" value="DJ-1_PfpI"/>
    <property type="match status" value="1"/>
</dbReference>
<dbReference type="GO" id="GO:0005737">
    <property type="term" value="C:cytoplasm"/>
    <property type="evidence" value="ECO:0007669"/>
    <property type="project" value="TreeGrafter"/>
</dbReference>
<dbReference type="InterPro" id="IPR050325">
    <property type="entry name" value="Prot/Nucl_acid_deglycase"/>
</dbReference>
<dbReference type="InterPro" id="IPR029062">
    <property type="entry name" value="Class_I_gatase-like"/>
</dbReference>
<dbReference type="AlphaFoldDB" id="A0A0K1EJR9"/>
<dbReference type="RefSeq" id="WP_050432920.1">
    <property type="nucleotide sequence ID" value="NZ_CP012159.1"/>
</dbReference>
<keyword evidence="3" id="KW-1185">Reference proteome</keyword>
<dbReference type="InterPro" id="IPR002818">
    <property type="entry name" value="DJ-1/PfpI"/>
</dbReference>
<dbReference type="Proteomes" id="UP000067626">
    <property type="component" value="Chromosome"/>
</dbReference>
<organism evidence="2 3">
    <name type="scientific">Chondromyces crocatus</name>
    <dbReference type="NCBI Taxonomy" id="52"/>
    <lineage>
        <taxon>Bacteria</taxon>
        <taxon>Pseudomonadati</taxon>
        <taxon>Myxococcota</taxon>
        <taxon>Polyangia</taxon>
        <taxon>Polyangiales</taxon>
        <taxon>Polyangiaceae</taxon>
        <taxon>Chondromyces</taxon>
    </lineage>
</organism>
<dbReference type="STRING" id="52.CMC5_052530"/>
<evidence type="ECO:0000313" key="3">
    <source>
        <dbReference type="Proteomes" id="UP000067626"/>
    </source>
</evidence>
<dbReference type="SUPFAM" id="SSF52317">
    <property type="entry name" value="Class I glutamine amidotransferase-like"/>
    <property type="match status" value="1"/>
</dbReference>
<proteinExistence type="predicted"/>